<comment type="caution">
    <text evidence="6">The sequence shown here is derived from an EMBL/GenBank/DDBJ whole genome shotgun (WGS) entry which is preliminary data.</text>
</comment>
<dbReference type="SUPFAM" id="SSF50331">
    <property type="entry name" value="MOP-like"/>
    <property type="match status" value="1"/>
</dbReference>
<reference evidence="6 7" key="1">
    <citation type="submission" date="2020-04" db="EMBL/GenBank/DDBJ databases">
        <authorList>
            <person name="Klaysubun C."/>
            <person name="Duangmal K."/>
            <person name="Lipun K."/>
        </authorList>
    </citation>
    <scope>NUCLEOTIDE SEQUENCE [LARGE SCALE GENOMIC DNA]</scope>
    <source>
        <strain evidence="6 7">JCM 11839</strain>
    </source>
</reference>
<dbReference type="GO" id="GO:0005524">
    <property type="term" value="F:ATP binding"/>
    <property type="evidence" value="ECO:0007669"/>
    <property type="project" value="UniProtKB-KW"/>
</dbReference>
<evidence type="ECO:0000256" key="3">
    <source>
        <dbReference type="ARBA" id="ARBA00022840"/>
    </source>
</evidence>
<dbReference type="SMART" id="SM00382">
    <property type="entry name" value="AAA"/>
    <property type="match status" value="1"/>
</dbReference>
<dbReference type="Proteomes" id="UP001296706">
    <property type="component" value="Unassembled WGS sequence"/>
</dbReference>
<dbReference type="EMBL" id="JAAXKY010000053">
    <property type="protein sequence ID" value="NMH78861.1"/>
    <property type="molecule type" value="Genomic_DNA"/>
</dbReference>
<keyword evidence="7" id="KW-1185">Reference proteome</keyword>
<dbReference type="InterPro" id="IPR008995">
    <property type="entry name" value="Mo/tungstate-bd_C_term_dom"/>
</dbReference>
<dbReference type="InterPro" id="IPR013611">
    <property type="entry name" value="Transp-assoc_OB_typ2"/>
</dbReference>
<evidence type="ECO:0000256" key="2">
    <source>
        <dbReference type="ARBA" id="ARBA00022741"/>
    </source>
</evidence>
<dbReference type="InterPro" id="IPR027417">
    <property type="entry name" value="P-loop_NTPase"/>
</dbReference>
<dbReference type="InterPro" id="IPR003593">
    <property type="entry name" value="AAA+_ATPase"/>
</dbReference>
<dbReference type="InterPro" id="IPR003439">
    <property type="entry name" value="ABC_transporter-like_ATP-bd"/>
</dbReference>
<evidence type="ECO:0000259" key="5">
    <source>
        <dbReference type="PROSITE" id="PS50893"/>
    </source>
</evidence>
<dbReference type="Gene3D" id="2.40.50.100">
    <property type="match status" value="1"/>
</dbReference>
<dbReference type="PROSITE" id="PS50893">
    <property type="entry name" value="ABC_TRANSPORTER_2"/>
    <property type="match status" value="1"/>
</dbReference>
<name>A0ABX1RGC6_9PSEU</name>
<protein>
    <submittedName>
        <fullName evidence="6">ABC transporter ATP-binding protein</fullName>
    </submittedName>
</protein>
<organism evidence="6 7">
    <name type="scientific">Pseudonocardia xinjiangensis</name>
    <dbReference type="NCBI Taxonomy" id="75289"/>
    <lineage>
        <taxon>Bacteria</taxon>
        <taxon>Bacillati</taxon>
        <taxon>Actinomycetota</taxon>
        <taxon>Actinomycetes</taxon>
        <taxon>Pseudonocardiales</taxon>
        <taxon>Pseudonocardiaceae</taxon>
        <taxon>Pseudonocardia</taxon>
    </lineage>
</organism>
<dbReference type="RefSeq" id="WP_169396929.1">
    <property type="nucleotide sequence ID" value="NZ_BAAAJH010000021.1"/>
</dbReference>
<dbReference type="InterPro" id="IPR017871">
    <property type="entry name" value="ABC_transporter-like_CS"/>
</dbReference>
<keyword evidence="3 6" id="KW-0067">ATP-binding</keyword>
<dbReference type="PANTHER" id="PTHR42781:SF4">
    <property type="entry name" value="SPERMIDINE_PUTRESCINE IMPORT ATP-BINDING PROTEIN POTA"/>
    <property type="match status" value="1"/>
</dbReference>
<keyword evidence="1" id="KW-0813">Transport</keyword>
<dbReference type="Gene3D" id="3.40.50.300">
    <property type="entry name" value="P-loop containing nucleotide triphosphate hydrolases"/>
    <property type="match status" value="1"/>
</dbReference>
<accession>A0ABX1RGC6</accession>
<dbReference type="SUPFAM" id="SSF52540">
    <property type="entry name" value="P-loop containing nucleoside triphosphate hydrolases"/>
    <property type="match status" value="1"/>
</dbReference>
<proteinExistence type="predicted"/>
<evidence type="ECO:0000313" key="7">
    <source>
        <dbReference type="Proteomes" id="UP001296706"/>
    </source>
</evidence>
<dbReference type="Pfam" id="PF00005">
    <property type="entry name" value="ABC_tran"/>
    <property type="match status" value="1"/>
</dbReference>
<evidence type="ECO:0000256" key="1">
    <source>
        <dbReference type="ARBA" id="ARBA00022448"/>
    </source>
</evidence>
<dbReference type="PROSITE" id="PS00211">
    <property type="entry name" value="ABC_TRANSPORTER_1"/>
    <property type="match status" value="1"/>
</dbReference>
<sequence length="383" mass="41005">MLLSRRTRGAPGRAGPGLRTRVGGSAELRGVSKSYPGVEALVEFDLTVAQGEFVAIVGPSGSGKTTAMRVLGGFEQPDSGSVWIAGRDVTSLPAQRREVNTVFQNYALFPHLSVAENIGYGPKLRGVRAKNRAALVDDLLRLVQLEGVQQRRPAQLSGGQQQRVAIARALANEPAVLLLDEPLGALDRRLRGDLQIELRRIHRELGTSFVYVTHDQDEAFGLADRVVVVHEGRVEQQGTPAEIYDAPATLWAARFIGEHNFVTGRVDTSRGPRWSIATDVGLLHAETAHGAPAVGEPVVVAVRQERMAIEPRPPSVVDNAVPVRVTEVVDVGPELRISASTPGGTTFVSSCPRWGGPTVPDVGADVVAHWPAASAHVYPLSTL</sequence>
<evidence type="ECO:0000313" key="6">
    <source>
        <dbReference type="EMBL" id="NMH78861.1"/>
    </source>
</evidence>
<dbReference type="Pfam" id="PF08402">
    <property type="entry name" value="TOBE_2"/>
    <property type="match status" value="1"/>
</dbReference>
<feature type="domain" description="ABC transporter" evidence="5">
    <location>
        <begin position="26"/>
        <end position="256"/>
    </location>
</feature>
<feature type="compositionally biased region" description="Low complexity" evidence="4">
    <location>
        <begin position="9"/>
        <end position="21"/>
    </location>
</feature>
<evidence type="ECO:0000256" key="4">
    <source>
        <dbReference type="SAM" id="MobiDB-lite"/>
    </source>
</evidence>
<feature type="region of interest" description="Disordered" evidence="4">
    <location>
        <begin position="1"/>
        <end position="21"/>
    </location>
</feature>
<gene>
    <name evidence="6" type="ORF">HF577_17435</name>
</gene>
<dbReference type="InterPro" id="IPR050093">
    <property type="entry name" value="ABC_SmlMolc_Importer"/>
</dbReference>
<dbReference type="PANTHER" id="PTHR42781">
    <property type="entry name" value="SPERMIDINE/PUTRESCINE IMPORT ATP-BINDING PROTEIN POTA"/>
    <property type="match status" value="1"/>
</dbReference>
<keyword evidence="2" id="KW-0547">Nucleotide-binding</keyword>